<dbReference type="EMBL" id="CP036546">
    <property type="protein sequence ID" value="QCQ46780.1"/>
    <property type="molecule type" value="Genomic_DNA"/>
</dbReference>
<proteinExistence type="predicted"/>
<evidence type="ECO:0000313" key="1">
    <source>
        <dbReference type="EMBL" id="QCQ46780.1"/>
    </source>
</evidence>
<dbReference type="Proteomes" id="UP000036847">
    <property type="component" value="Chromosome"/>
</dbReference>
<dbReference type="AlphaFoldDB" id="A0AAE6K7W9"/>
<accession>A0AAE6K7W9</accession>
<organism evidence="1 2">
    <name type="scientific">Bacteroides fragilis</name>
    <dbReference type="NCBI Taxonomy" id="817"/>
    <lineage>
        <taxon>Bacteria</taxon>
        <taxon>Pseudomonadati</taxon>
        <taxon>Bacteroidota</taxon>
        <taxon>Bacteroidia</taxon>
        <taxon>Bacteroidales</taxon>
        <taxon>Bacteroidaceae</taxon>
        <taxon>Bacteroides</taxon>
    </lineage>
</organism>
<gene>
    <name evidence="1" type="ORF">EC80_019095</name>
</gene>
<protein>
    <submittedName>
        <fullName evidence="1">Uncharacterized protein</fullName>
    </submittedName>
</protein>
<reference evidence="1 2" key="1">
    <citation type="submission" date="2019-03" db="EMBL/GenBank/DDBJ databases">
        <title>Complete genome assembly of MDR B. fragilis.</title>
        <authorList>
            <person name="Sydenham T.V."/>
            <person name="Hasman H."/>
            <person name="Justesen U.S."/>
        </authorList>
    </citation>
    <scope>NUCLEOTIDE SEQUENCE [LARGE SCALE GENOMIC DNA]</scope>
    <source>
        <strain evidence="1 2">DCMSKEJBY0001B</strain>
    </source>
</reference>
<name>A0AAE6K7W9_BACFG</name>
<evidence type="ECO:0000313" key="2">
    <source>
        <dbReference type="Proteomes" id="UP000036847"/>
    </source>
</evidence>
<sequence>MDKNSKEIDLIKKLLSDRLDKKGRKKLYHSNLIKKQMRKQWNENKNNPVDTEIGNQIWNKIENRCKKVHKRIVPLELIQSIYVAIILFI</sequence>
<dbReference type="RefSeq" id="WP_032535793.1">
    <property type="nucleotide sequence ID" value="NZ_CP036546.1"/>
</dbReference>